<feature type="region of interest" description="Disordered" evidence="1">
    <location>
        <begin position="1"/>
        <end position="29"/>
    </location>
</feature>
<keyword evidence="3" id="KW-1185">Reference proteome</keyword>
<protein>
    <recommendedName>
        <fullName evidence="4">Tat pathway signal sequence domain protein</fullName>
    </recommendedName>
</protein>
<gene>
    <name evidence="2" type="ORF">ACFOY2_54230</name>
</gene>
<comment type="caution">
    <text evidence="2">The sequence shown here is derived from an EMBL/GenBank/DDBJ whole genome shotgun (WGS) entry which is preliminary data.</text>
</comment>
<dbReference type="Proteomes" id="UP001595851">
    <property type="component" value="Unassembled WGS sequence"/>
</dbReference>
<sequence length="224" mass="23954">MADTPGGENNDPVATPMQRENRPPSKGHFMRTQSRFVRRLAASGAATAALTSLAHGIALADSLPVTALIANASPLPACGNAGADRYCYAETKNHLTRFEVKVTPKLSVNRAEITPSIEVACKANDNKSDGFPVKNYKYFPCGGVFNYSIKNGKGKVLASGAIPNPVNYTKSQFTLTGAAFTPSIADGTGPWTFTYYSDTGVLFQHTRNGSASVIITRRDEKVSF</sequence>
<organism evidence="2 3">
    <name type="scientific">Nonomuraea purpurea</name>
    <dbReference type="NCBI Taxonomy" id="1849276"/>
    <lineage>
        <taxon>Bacteria</taxon>
        <taxon>Bacillati</taxon>
        <taxon>Actinomycetota</taxon>
        <taxon>Actinomycetes</taxon>
        <taxon>Streptosporangiales</taxon>
        <taxon>Streptosporangiaceae</taxon>
        <taxon>Nonomuraea</taxon>
    </lineage>
</organism>
<dbReference type="RefSeq" id="WP_379536043.1">
    <property type="nucleotide sequence ID" value="NZ_JBHSBI010000064.1"/>
</dbReference>
<accession>A0ABV8GT92</accession>
<evidence type="ECO:0000256" key="1">
    <source>
        <dbReference type="SAM" id="MobiDB-lite"/>
    </source>
</evidence>
<evidence type="ECO:0000313" key="3">
    <source>
        <dbReference type="Proteomes" id="UP001595851"/>
    </source>
</evidence>
<name>A0ABV8GT92_9ACTN</name>
<proteinExistence type="predicted"/>
<dbReference type="EMBL" id="JBHSBI010000064">
    <property type="protein sequence ID" value="MFC4016254.1"/>
    <property type="molecule type" value="Genomic_DNA"/>
</dbReference>
<evidence type="ECO:0000313" key="2">
    <source>
        <dbReference type="EMBL" id="MFC4016254.1"/>
    </source>
</evidence>
<evidence type="ECO:0008006" key="4">
    <source>
        <dbReference type="Google" id="ProtNLM"/>
    </source>
</evidence>
<reference evidence="3" key="1">
    <citation type="journal article" date="2019" name="Int. J. Syst. Evol. Microbiol.">
        <title>The Global Catalogue of Microorganisms (GCM) 10K type strain sequencing project: providing services to taxonomists for standard genome sequencing and annotation.</title>
        <authorList>
            <consortium name="The Broad Institute Genomics Platform"/>
            <consortium name="The Broad Institute Genome Sequencing Center for Infectious Disease"/>
            <person name="Wu L."/>
            <person name="Ma J."/>
        </authorList>
    </citation>
    <scope>NUCLEOTIDE SEQUENCE [LARGE SCALE GENOMIC DNA]</scope>
    <source>
        <strain evidence="3">TBRC 1276</strain>
    </source>
</reference>